<evidence type="ECO:0000256" key="2">
    <source>
        <dbReference type="SAM" id="Coils"/>
    </source>
</evidence>
<dbReference type="PANTHER" id="PTHR31088:SF6">
    <property type="entry name" value="PHAGE SHOCK PROTEIN A"/>
    <property type="match status" value="1"/>
</dbReference>
<feature type="coiled-coil region" evidence="2">
    <location>
        <begin position="33"/>
        <end position="81"/>
    </location>
</feature>
<dbReference type="Proteomes" id="UP001597362">
    <property type="component" value="Unassembled WGS sequence"/>
</dbReference>
<name>A0ABW4YGT4_9BACL</name>
<reference evidence="4" key="1">
    <citation type="journal article" date="2019" name="Int. J. Syst. Evol. Microbiol.">
        <title>The Global Catalogue of Microorganisms (GCM) 10K type strain sequencing project: providing services to taxonomists for standard genome sequencing and annotation.</title>
        <authorList>
            <consortium name="The Broad Institute Genomics Platform"/>
            <consortium name="The Broad Institute Genome Sequencing Center for Infectious Disease"/>
            <person name="Wu L."/>
            <person name="Ma J."/>
        </authorList>
    </citation>
    <scope>NUCLEOTIDE SEQUENCE [LARGE SCALE GENOMIC DNA]</scope>
    <source>
        <strain evidence="4">GH52</strain>
    </source>
</reference>
<dbReference type="Pfam" id="PF04012">
    <property type="entry name" value="PspA_IM30"/>
    <property type="match status" value="1"/>
</dbReference>
<accession>A0ABW4YGT4</accession>
<keyword evidence="2" id="KW-0175">Coiled coil</keyword>
<proteinExistence type="inferred from homology"/>
<dbReference type="RefSeq" id="WP_377769918.1">
    <property type="nucleotide sequence ID" value="NZ_JBHUHO010000010.1"/>
</dbReference>
<protein>
    <submittedName>
        <fullName evidence="3">PspA/IM30 family protein</fullName>
    </submittedName>
</protein>
<organism evidence="3 4">
    <name type="scientific">Paenibacillus yanchengensis</name>
    <dbReference type="NCBI Taxonomy" id="2035833"/>
    <lineage>
        <taxon>Bacteria</taxon>
        <taxon>Bacillati</taxon>
        <taxon>Bacillota</taxon>
        <taxon>Bacilli</taxon>
        <taxon>Bacillales</taxon>
        <taxon>Paenibacillaceae</taxon>
        <taxon>Paenibacillus</taxon>
    </lineage>
</organism>
<evidence type="ECO:0000313" key="4">
    <source>
        <dbReference type="Proteomes" id="UP001597362"/>
    </source>
</evidence>
<evidence type="ECO:0000256" key="1">
    <source>
        <dbReference type="ARBA" id="ARBA00043985"/>
    </source>
</evidence>
<comment type="similarity">
    <text evidence="1">Belongs to the PspA/Vipp/IM30 family.</text>
</comment>
<keyword evidence="4" id="KW-1185">Reference proteome</keyword>
<gene>
    <name evidence="3" type="ORF">ACFSJH_03940</name>
</gene>
<sequence length="208" mass="24478">MGILKRLMTMSKAAAHETLDKLENPTMMMNHYIRDLEEQINKAEETIYSQQVKLRVLARRTEDLQQQVALYEQKAEQAIAEGRDEEARVALQSKLLYSEQSEATLREQEWLEQANIELAHQLEVLREEKNQLQQKRTELTNKLQKVNAHSSHSFVPPTATYQHKQSARQGFERIEHKIMEWEAEQEVRSNAVEAELQRLKQQQRLTDE</sequence>
<evidence type="ECO:0000313" key="3">
    <source>
        <dbReference type="EMBL" id="MFD2114892.1"/>
    </source>
</evidence>
<feature type="coiled-coil region" evidence="2">
    <location>
        <begin position="111"/>
        <end position="202"/>
    </location>
</feature>
<comment type="caution">
    <text evidence="3">The sequence shown here is derived from an EMBL/GenBank/DDBJ whole genome shotgun (WGS) entry which is preliminary data.</text>
</comment>
<dbReference type="PANTHER" id="PTHR31088">
    <property type="entry name" value="MEMBRANE-ASSOCIATED PROTEIN VIPP1, CHLOROPLASTIC"/>
    <property type="match status" value="1"/>
</dbReference>
<dbReference type="EMBL" id="JBHUHO010000010">
    <property type="protein sequence ID" value="MFD2114892.1"/>
    <property type="molecule type" value="Genomic_DNA"/>
</dbReference>
<dbReference type="InterPro" id="IPR007157">
    <property type="entry name" value="PspA_VIPP1"/>
</dbReference>